<dbReference type="InterPro" id="IPR036390">
    <property type="entry name" value="WH_DNA-bd_sf"/>
</dbReference>
<keyword evidence="6" id="KW-1185">Reference proteome</keyword>
<dbReference type="InterPro" id="IPR011711">
    <property type="entry name" value="GntR_C"/>
</dbReference>
<dbReference type="GO" id="GO:0003677">
    <property type="term" value="F:DNA binding"/>
    <property type="evidence" value="ECO:0007669"/>
    <property type="project" value="UniProtKB-KW"/>
</dbReference>
<dbReference type="GO" id="GO:0003700">
    <property type="term" value="F:DNA-binding transcription factor activity"/>
    <property type="evidence" value="ECO:0007669"/>
    <property type="project" value="InterPro"/>
</dbReference>
<dbReference type="SMART" id="SM00345">
    <property type="entry name" value="HTH_GNTR"/>
    <property type="match status" value="1"/>
</dbReference>
<dbReference type="InterPro" id="IPR000524">
    <property type="entry name" value="Tscrpt_reg_HTH_GntR"/>
</dbReference>
<dbReference type="InterPro" id="IPR036388">
    <property type="entry name" value="WH-like_DNA-bd_sf"/>
</dbReference>
<evidence type="ECO:0000256" key="2">
    <source>
        <dbReference type="ARBA" id="ARBA00023125"/>
    </source>
</evidence>
<dbReference type="PANTHER" id="PTHR43537">
    <property type="entry name" value="TRANSCRIPTIONAL REGULATOR, GNTR FAMILY"/>
    <property type="match status" value="1"/>
</dbReference>
<proteinExistence type="predicted"/>
<dbReference type="PROSITE" id="PS50949">
    <property type="entry name" value="HTH_GNTR"/>
    <property type="match status" value="1"/>
</dbReference>
<keyword evidence="1" id="KW-0805">Transcription regulation</keyword>
<feature type="domain" description="HTH gntR-type" evidence="4">
    <location>
        <begin position="20"/>
        <end position="87"/>
    </location>
</feature>
<dbReference type="Gene3D" id="1.10.10.10">
    <property type="entry name" value="Winged helix-like DNA-binding domain superfamily/Winged helix DNA-binding domain"/>
    <property type="match status" value="1"/>
</dbReference>
<evidence type="ECO:0000256" key="1">
    <source>
        <dbReference type="ARBA" id="ARBA00023015"/>
    </source>
</evidence>
<accession>A0A5S9R0H2</accession>
<dbReference type="SUPFAM" id="SSF48008">
    <property type="entry name" value="GntR ligand-binding domain-like"/>
    <property type="match status" value="1"/>
</dbReference>
<dbReference type="Proteomes" id="UP000430146">
    <property type="component" value="Unassembled WGS sequence"/>
</dbReference>
<evidence type="ECO:0000256" key="3">
    <source>
        <dbReference type="ARBA" id="ARBA00023163"/>
    </source>
</evidence>
<evidence type="ECO:0000313" key="5">
    <source>
        <dbReference type="EMBL" id="CAA0124847.1"/>
    </source>
</evidence>
<evidence type="ECO:0000313" key="6">
    <source>
        <dbReference type="Proteomes" id="UP000430146"/>
    </source>
</evidence>
<reference evidence="5 6" key="1">
    <citation type="submission" date="2019-11" db="EMBL/GenBank/DDBJ databases">
        <authorList>
            <person name="Holert J."/>
        </authorList>
    </citation>
    <scope>NUCLEOTIDE SEQUENCE [LARGE SCALE GENOMIC DNA]</scope>
    <source>
        <strain evidence="5">BC8_1</strain>
    </source>
</reference>
<dbReference type="SMART" id="SM00895">
    <property type="entry name" value="FCD"/>
    <property type="match status" value="1"/>
</dbReference>
<name>A0A5S9R0H2_MYCVN</name>
<dbReference type="AlphaFoldDB" id="A0A5S9R0H2"/>
<dbReference type="PANTHER" id="PTHR43537:SF20">
    <property type="entry name" value="HTH-TYPE TRANSCRIPTIONAL REPRESSOR GLAR"/>
    <property type="match status" value="1"/>
</dbReference>
<dbReference type="Pfam" id="PF07729">
    <property type="entry name" value="FCD"/>
    <property type="match status" value="1"/>
</dbReference>
<dbReference type="EMBL" id="CACSIP010000023">
    <property type="protein sequence ID" value="CAA0124847.1"/>
    <property type="molecule type" value="Genomic_DNA"/>
</dbReference>
<dbReference type="InterPro" id="IPR008920">
    <property type="entry name" value="TF_FadR/GntR_C"/>
</dbReference>
<keyword evidence="3" id="KW-0804">Transcription</keyword>
<keyword evidence="2" id="KW-0238">DNA-binding</keyword>
<gene>
    <name evidence="5" type="primary">mcbR_1</name>
    <name evidence="5" type="ORF">AELLOGFF_01178</name>
</gene>
<dbReference type="SUPFAM" id="SSF46785">
    <property type="entry name" value="Winged helix' DNA-binding domain"/>
    <property type="match status" value="1"/>
</dbReference>
<dbReference type="Pfam" id="PF00392">
    <property type="entry name" value="GntR"/>
    <property type="match status" value="1"/>
</dbReference>
<dbReference type="CDD" id="cd07377">
    <property type="entry name" value="WHTH_GntR"/>
    <property type="match status" value="1"/>
</dbReference>
<sequence>MCDYCNIAYSFAMAKGSGSGTRANDLYERLRADIFMARLKPGQRLKFPELCAQYGTSVGPVREALTRLTAERLVSLQAHQGYAVASLSAEELTDLTTARVELEALAFRQSIVLGDDRWESEVVATHHILSLRERQAAEGVRDDAWYQAHEAFHAALLSGCGNRRLVQMAESLRAEAELYRRWAAPLIAENGRNPATEHQALADAAINRDAEGGVQLLREHIAFTTQMLLTHPMNADVSCASILAALRPNDR</sequence>
<dbReference type="Gene3D" id="1.20.120.530">
    <property type="entry name" value="GntR ligand-binding domain-like"/>
    <property type="match status" value="1"/>
</dbReference>
<protein>
    <submittedName>
        <fullName evidence="5">HTH-type transcriptional regulator McbR</fullName>
    </submittedName>
</protein>
<organism evidence="5 6">
    <name type="scientific">Mycolicibacterium vanbaalenii</name>
    <name type="common">Mycobacterium vanbaalenii</name>
    <dbReference type="NCBI Taxonomy" id="110539"/>
    <lineage>
        <taxon>Bacteria</taxon>
        <taxon>Bacillati</taxon>
        <taxon>Actinomycetota</taxon>
        <taxon>Actinomycetes</taxon>
        <taxon>Mycobacteriales</taxon>
        <taxon>Mycobacteriaceae</taxon>
        <taxon>Mycolicibacterium</taxon>
    </lineage>
</organism>
<evidence type="ECO:0000259" key="4">
    <source>
        <dbReference type="PROSITE" id="PS50949"/>
    </source>
</evidence>